<feature type="signal peptide" evidence="1">
    <location>
        <begin position="1"/>
        <end position="21"/>
    </location>
</feature>
<evidence type="ECO:0000313" key="2">
    <source>
        <dbReference type="Proteomes" id="UP000025227"/>
    </source>
</evidence>
<name>A0A7I4Y9X6_HAECO</name>
<feature type="chain" id="PRO_5029486963" evidence="1">
    <location>
        <begin position="22"/>
        <end position="126"/>
    </location>
</feature>
<organism evidence="2 3">
    <name type="scientific">Haemonchus contortus</name>
    <name type="common">Barber pole worm</name>
    <dbReference type="NCBI Taxonomy" id="6289"/>
    <lineage>
        <taxon>Eukaryota</taxon>
        <taxon>Metazoa</taxon>
        <taxon>Ecdysozoa</taxon>
        <taxon>Nematoda</taxon>
        <taxon>Chromadorea</taxon>
        <taxon>Rhabditida</taxon>
        <taxon>Rhabditina</taxon>
        <taxon>Rhabditomorpha</taxon>
        <taxon>Strongyloidea</taxon>
        <taxon>Trichostrongylidae</taxon>
        <taxon>Haemonchus</taxon>
    </lineage>
</organism>
<accession>A0A7I4Y9X6</accession>
<keyword evidence="1" id="KW-0732">Signal</keyword>
<protein>
    <submittedName>
        <fullName evidence="3">Secreted protein</fullName>
    </submittedName>
</protein>
<dbReference type="AlphaFoldDB" id="A0A7I4Y9X6"/>
<keyword evidence="2" id="KW-1185">Reference proteome</keyword>
<evidence type="ECO:0000313" key="3">
    <source>
        <dbReference type="WBParaSite" id="HCON_00068090-00001"/>
    </source>
</evidence>
<dbReference type="WBParaSite" id="HCON_00068090-00001">
    <property type="protein sequence ID" value="HCON_00068090-00001"/>
    <property type="gene ID" value="HCON_00068090"/>
</dbReference>
<dbReference type="Proteomes" id="UP000025227">
    <property type="component" value="Unplaced"/>
</dbReference>
<proteinExistence type="predicted"/>
<reference evidence="3" key="1">
    <citation type="submission" date="2020-12" db="UniProtKB">
        <authorList>
            <consortium name="WormBaseParasite"/>
        </authorList>
    </citation>
    <scope>IDENTIFICATION</scope>
    <source>
        <strain evidence="3">MHco3</strain>
    </source>
</reference>
<sequence length="126" mass="14119">MIGDATTDVIILFLFVFPAEATLGPCSDWENEEEEDDDVGLLYSSLRSRFAGKKALSKKKVEKLCLLMTEKVISTSNLLLIATILLPSFPSRDVFVNCIWGSRKQNEKWETSIAVRVRLKGNAISH</sequence>
<evidence type="ECO:0000256" key="1">
    <source>
        <dbReference type="SAM" id="SignalP"/>
    </source>
</evidence>